<dbReference type="Gene3D" id="3.30.420.10">
    <property type="entry name" value="Ribonuclease H-like superfamily/Ribonuclease H"/>
    <property type="match status" value="1"/>
</dbReference>
<dbReference type="Pfam" id="PF08284">
    <property type="entry name" value="RVP_2"/>
    <property type="match status" value="1"/>
</dbReference>
<dbReference type="InterPro" id="IPR025724">
    <property type="entry name" value="GAG-pre-integrase_dom"/>
</dbReference>
<dbReference type="InterPro" id="IPR012337">
    <property type="entry name" value="RNaseH-like_sf"/>
</dbReference>
<dbReference type="InterPro" id="IPR036397">
    <property type="entry name" value="RNaseH_sf"/>
</dbReference>
<dbReference type="InterPro" id="IPR001584">
    <property type="entry name" value="Integrase_cat-core"/>
</dbReference>
<feature type="domain" description="Integrase catalytic" evidence="2">
    <location>
        <begin position="900"/>
        <end position="1038"/>
    </location>
</feature>
<evidence type="ECO:0000256" key="1">
    <source>
        <dbReference type="SAM" id="Phobius"/>
    </source>
</evidence>
<feature type="transmembrane region" description="Helical" evidence="1">
    <location>
        <begin position="252"/>
        <end position="275"/>
    </location>
</feature>
<dbReference type="Pfam" id="PF14223">
    <property type="entry name" value="Retrotran_gag_2"/>
    <property type="match status" value="1"/>
</dbReference>
<dbReference type="SUPFAM" id="SSF53098">
    <property type="entry name" value="Ribonuclease H-like"/>
    <property type="match status" value="1"/>
</dbReference>
<sequence>MEFHIISIPRKEEDPGSFTLPCFINNVCFNNALADLGASVSVIPLSTYLNLGLGELAHTKLTVKLADRTVKYPKGIAKNVLVGIGKFVFSVDFIILDMLEDIKVPLILERPFLSITHAKIDVFKKKITLSGGEEKIIFKSVKPARILIKKVYMLSLRERMEPDLEARLIEETLVLNKSLDPFFDDYIELNDLNVPSKLKRDQVDDLMPTIEEGEVDKEFKAKNDARMYVNVMSKKFHNSIMRDKMEYKRNNVVGALMNIPVFVGTFSILIDFVVLEDMDAYRDVRMGDVIFGELFLREVGVNAKWFEGMITIHNGNQEFTYQMARSHMRFKHHTNEQCNKIPPLLKDLAESKEIDEAGEVLIILNPTCDCSHAGIHTERENLQPNESRRRIGVMILPDSIMKALENQLLFVSLLICLGKRDHVEKIPSVIKFGDSYKVPPEETAKDKGLAGEVSASTKKKGRIMAISAEDMQKRKNDTFGGNEATKKSKKNQLKQQYGNFKAGGSETLEQTFNRLHALVSHLEFMDVPIEQDDLNQKFLTSLAPEWLVYTIVWRNRDDLDIMSLDDVYNHLKVYKPEVQKRAGSNSQNIAFISSSNTSSGKVKFPVFKEFPLLGYMDEEEKDSKDHALVSNEEEILTEYALMARSSSSSDNVVYDDSFCFKSCRINTENLNTKISKLNEELSDYETDLYNYKRGGSSGNVVSKPMIKFVKESGCPNAIKVNNTENARKPTVKYAEMYRNTSQRENHGQDNMKYTSTHKSMTPRVVLLKSGIKSIAIYRPFSTDRPTLNSAQPKMTSFVKTAHSNVKRPFERKLAAKNKVWVPTVRPKIPTVGLKVPVAKATVASDKGNKGKAVKASARWIGNLSKILLVKASVDESMLWHMRLGHLNFKTINKLVRSNLVKGLPSKSFENDHSCIACLKGKQHKASYKSKLENSISKPLHTLHMDLFGPTSDETSRILRNFITEIENLKDHNVKIIKSDNGGEFRNKEMDEFYSRKGIKREFSNTRTPQQNGIAERRNKTLIEATRTMFADAKLPVTF</sequence>
<gene>
    <name evidence="3" type="ORF">Tci_040625</name>
</gene>
<keyword evidence="1" id="KW-0812">Transmembrane</keyword>
<dbReference type="PROSITE" id="PS50994">
    <property type="entry name" value="INTEGRASE"/>
    <property type="match status" value="1"/>
</dbReference>
<keyword evidence="1" id="KW-1133">Transmembrane helix</keyword>
<dbReference type="InterPro" id="IPR021109">
    <property type="entry name" value="Peptidase_aspartic_dom_sf"/>
</dbReference>
<dbReference type="GO" id="GO:0015074">
    <property type="term" value="P:DNA integration"/>
    <property type="evidence" value="ECO:0007669"/>
    <property type="project" value="InterPro"/>
</dbReference>
<dbReference type="Gene3D" id="2.40.70.10">
    <property type="entry name" value="Acid Proteases"/>
    <property type="match status" value="1"/>
</dbReference>
<dbReference type="PANTHER" id="PTHR33067">
    <property type="entry name" value="RNA-DIRECTED DNA POLYMERASE-RELATED"/>
    <property type="match status" value="1"/>
</dbReference>
<organism evidence="3">
    <name type="scientific">Tanacetum cinerariifolium</name>
    <name type="common">Dalmatian daisy</name>
    <name type="synonym">Chrysanthemum cinerariifolium</name>
    <dbReference type="NCBI Taxonomy" id="118510"/>
    <lineage>
        <taxon>Eukaryota</taxon>
        <taxon>Viridiplantae</taxon>
        <taxon>Streptophyta</taxon>
        <taxon>Embryophyta</taxon>
        <taxon>Tracheophyta</taxon>
        <taxon>Spermatophyta</taxon>
        <taxon>Magnoliopsida</taxon>
        <taxon>eudicotyledons</taxon>
        <taxon>Gunneridae</taxon>
        <taxon>Pentapetalae</taxon>
        <taxon>asterids</taxon>
        <taxon>campanulids</taxon>
        <taxon>Asterales</taxon>
        <taxon>Asteraceae</taxon>
        <taxon>Asteroideae</taxon>
        <taxon>Anthemideae</taxon>
        <taxon>Anthemidinae</taxon>
        <taxon>Tanacetum</taxon>
    </lineage>
</organism>
<keyword evidence="1" id="KW-0472">Membrane</keyword>
<accession>A0A6L2M604</accession>
<protein>
    <recommendedName>
        <fullName evidence="2">Integrase catalytic domain-containing protein</fullName>
    </recommendedName>
</protein>
<comment type="caution">
    <text evidence="3">The sequence shown here is derived from an EMBL/GenBank/DDBJ whole genome shotgun (WGS) entry which is preliminary data.</text>
</comment>
<name>A0A6L2M604_TANCI</name>
<dbReference type="GO" id="GO:0003676">
    <property type="term" value="F:nucleic acid binding"/>
    <property type="evidence" value="ECO:0007669"/>
    <property type="project" value="InterPro"/>
</dbReference>
<evidence type="ECO:0000313" key="3">
    <source>
        <dbReference type="EMBL" id="GEU68647.1"/>
    </source>
</evidence>
<dbReference type="AlphaFoldDB" id="A0A6L2M604"/>
<dbReference type="PANTHER" id="PTHR33067:SF31">
    <property type="entry name" value="RNA-DIRECTED DNA POLYMERASE"/>
    <property type="match status" value="1"/>
</dbReference>
<reference evidence="3" key="1">
    <citation type="journal article" date="2019" name="Sci. Rep.">
        <title>Draft genome of Tanacetum cinerariifolium, the natural source of mosquito coil.</title>
        <authorList>
            <person name="Yamashiro T."/>
            <person name="Shiraishi A."/>
            <person name="Satake H."/>
            <person name="Nakayama K."/>
        </authorList>
    </citation>
    <scope>NUCLEOTIDE SEQUENCE</scope>
</reference>
<dbReference type="CDD" id="cd00303">
    <property type="entry name" value="retropepsin_like"/>
    <property type="match status" value="1"/>
</dbReference>
<proteinExistence type="predicted"/>
<dbReference type="Pfam" id="PF13976">
    <property type="entry name" value="gag_pre-integrs"/>
    <property type="match status" value="1"/>
</dbReference>
<dbReference type="EMBL" id="BKCJ010005789">
    <property type="protein sequence ID" value="GEU68647.1"/>
    <property type="molecule type" value="Genomic_DNA"/>
</dbReference>
<evidence type="ECO:0000259" key="2">
    <source>
        <dbReference type="PROSITE" id="PS50994"/>
    </source>
</evidence>